<dbReference type="GeneID" id="8233812"/>
<reference evidence="1" key="1">
    <citation type="submission" date="2007-04" db="EMBL/GenBank/DDBJ databases">
        <title>Annotation of Pediculus humanus corporis strain USDA.</title>
        <authorList>
            <person name="Kirkness E."/>
            <person name="Hannick L."/>
            <person name="Hass B."/>
            <person name="Bruggner R."/>
            <person name="Lawson D."/>
            <person name="Bidwell S."/>
            <person name="Joardar V."/>
            <person name="Caler E."/>
            <person name="Walenz B."/>
            <person name="Inman J."/>
            <person name="Schobel S."/>
            <person name="Galinsky K."/>
            <person name="Amedeo P."/>
            <person name="Strausberg R."/>
        </authorList>
    </citation>
    <scope>NUCLEOTIDE SEQUENCE</scope>
    <source>
        <strain evidence="1">USDA</strain>
    </source>
</reference>
<dbReference type="HOGENOM" id="CLU_2657436_0_0_1"/>
<dbReference type="CTD" id="8233812"/>
<name>E0V9P3_PEDHC</name>
<dbReference type="VEuPathDB" id="VectorBase:PHUM019000"/>
<accession>E0V9P3</accession>
<organism>
    <name type="scientific">Pediculus humanus subsp. corporis</name>
    <name type="common">Body louse</name>
    <dbReference type="NCBI Taxonomy" id="121224"/>
    <lineage>
        <taxon>Eukaryota</taxon>
        <taxon>Metazoa</taxon>
        <taxon>Ecdysozoa</taxon>
        <taxon>Arthropoda</taxon>
        <taxon>Hexapoda</taxon>
        <taxon>Insecta</taxon>
        <taxon>Pterygota</taxon>
        <taxon>Neoptera</taxon>
        <taxon>Paraneoptera</taxon>
        <taxon>Psocodea</taxon>
        <taxon>Troctomorpha</taxon>
        <taxon>Phthiraptera</taxon>
        <taxon>Anoplura</taxon>
        <taxon>Pediculidae</taxon>
        <taxon>Pediculus</taxon>
    </lineage>
</organism>
<dbReference type="EnsemblMetazoa" id="PHUM019000-RA">
    <property type="protein sequence ID" value="PHUM019000-PA"/>
    <property type="gene ID" value="PHUM019000"/>
</dbReference>
<proteinExistence type="predicted"/>
<reference evidence="1" key="2">
    <citation type="submission" date="2007-04" db="EMBL/GenBank/DDBJ databases">
        <title>The genome of the human body louse.</title>
        <authorList>
            <consortium name="The Human Body Louse Genome Consortium"/>
            <person name="Kirkness E."/>
            <person name="Walenz B."/>
            <person name="Hass B."/>
            <person name="Bruggner R."/>
            <person name="Strausberg R."/>
        </authorList>
    </citation>
    <scope>NUCLEOTIDE SEQUENCE</scope>
    <source>
        <strain evidence="1">USDA</strain>
    </source>
</reference>
<dbReference type="KEGG" id="phu:Phum_PHUM019000"/>
<keyword evidence="3" id="KW-1185">Reference proteome</keyword>
<gene>
    <name evidence="2" type="primary">8233812</name>
    <name evidence="1" type="ORF">Phum_PHUM019000</name>
</gene>
<dbReference type="EMBL" id="AAZO01000230">
    <property type="status" value="NOT_ANNOTATED_CDS"/>
    <property type="molecule type" value="Genomic_DNA"/>
</dbReference>
<dbReference type="InParanoid" id="E0V9P3"/>
<sequence>MYDDNDDIGKKKENGRIRFAPPDKIISRGSLSLHLFGFLGQHSRFQKKKKKCVTVFRINLQKSKYLYSRPKSFKFQ</sequence>
<reference evidence="2" key="3">
    <citation type="submission" date="2020-05" db="UniProtKB">
        <authorList>
            <consortium name="EnsemblMetazoa"/>
        </authorList>
    </citation>
    <scope>IDENTIFICATION</scope>
    <source>
        <strain evidence="2">USDA</strain>
    </source>
</reference>
<protein>
    <submittedName>
        <fullName evidence="1 2">Uncharacterized protein</fullName>
    </submittedName>
</protein>
<dbReference type="EMBL" id="DS234995">
    <property type="protein sequence ID" value="EEB10112.1"/>
    <property type="molecule type" value="Genomic_DNA"/>
</dbReference>
<dbReference type="RefSeq" id="XP_002422850.1">
    <property type="nucleotide sequence ID" value="XM_002422805.1"/>
</dbReference>
<evidence type="ECO:0000313" key="1">
    <source>
        <dbReference type="EMBL" id="EEB10112.1"/>
    </source>
</evidence>
<dbReference type="AlphaFoldDB" id="E0V9P3"/>
<evidence type="ECO:0000313" key="2">
    <source>
        <dbReference type="EnsemblMetazoa" id="PHUM019000-PA"/>
    </source>
</evidence>
<dbReference type="Proteomes" id="UP000009046">
    <property type="component" value="Unassembled WGS sequence"/>
</dbReference>
<evidence type="ECO:0000313" key="3">
    <source>
        <dbReference type="Proteomes" id="UP000009046"/>
    </source>
</evidence>